<dbReference type="InterPro" id="IPR029063">
    <property type="entry name" value="SAM-dependent_MTases_sf"/>
</dbReference>
<accession>A0ABR8VGI6</accession>
<organism evidence="3 4">
    <name type="scientific">Bacillus norwichensis</name>
    <dbReference type="NCBI Taxonomy" id="2762217"/>
    <lineage>
        <taxon>Bacteria</taxon>
        <taxon>Bacillati</taxon>
        <taxon>Bacillota</taxon>
        <taxon>Bacilli</taxon>
        <taxon>Bacillales</taxon>
        <taxon>Bacillaceae</taxon>
        <taxon>Bacillus</taxon>
    </lineage>
</organism>
<keyword evidence="3" id="KW-0489">Methyltransferase</keyword>
<comment type="caution">
    <text evidence="3">The sequence shown here is derived from an EMBL/GenBank/DDBJ whole genome shotgun (WGS) entry which is preliminary data.</text>
</comment>
<keyword evidence="4" id="KW-1185">Reference proteome</keyword>
<dbReference type="Pfam" id="PF13649">
    <property type="entry name" value="Methyltransf_25"/>
    <property type="match status" value="1"/>
</dbReference>
<proteinExistence type="predicted"/>
<dbReference type="Gene3D" id="6.10.140.280">
    <property type="match status" value="1"/>
</dbReference>
<evidence type="ECO:0000259" key="2">
    <source>
        <dbReference type="Pfam" id="PF13649"/>
    </source>
</evidence>
<dbReference type="Gene3D" id="3.40.50.150">
    <property type="entry name" value="Vaccinia Virus protein VP39"/>
    <property type="match status" value="1"/>
</dbReference>
<dbReference type="GO" id="GO:0008168">
    <property type="term" value="F:methyltransferase activity"/>
    <property type="evidence" value="ECO:0007669"/>
    <property type="project" value="UniProtKB-KW"/>
</dbReference>
<evidence type="ECO:0000313" key="4">
    <source>
        <dbReference type="Proteomes" id="UP000648182"/>
    </source>
</evidence>
<dbReference type="EMBL" id="JACSPV010000002">
    <property type="protein sequence ID" value="MBD8003895.1"/>
    <property type="molecule type" value="Genomic_DNA"/>
</dbReference>
<reference evidence="3 4" key="1">
    <citation type="submission" date="2020-08" db="EMBL/GenBank/DDBJ databases">
        <title>A Genomic Blueprint of the Chicken Gut Microbiome.</title>
        <authorList>
            <person name="Gilroy R."/>
            <person name="Ravi A."/>
            <person name="Getino M."/>
            <person name="Pursley I."/>
            <person name="Horton D.L."/>
            <person name="Alikhan N.-F."/>
            <person name="Baker D."/>
            <person name="Gharbi K."/>
            <person name="Hall N."/>
            <person name="Watson M."/>
            <person name="Adriaenssens E.M."/>
            <person name="Foster-Nyarko E."/>
            <person name="Jarju S."/>
            <person name="Secka A."/>
            <person name="Antonio M."/>
            <person name="Oren A."/>
            <person name="Chaudhuri R."/>
            <person name="La Ragione R.M."/>
            <person name="Hildebrand F."/>
            <person name="Pallen M.J."/>
        </authorList>
    </citation>
    <scope>NUCLEOTIDE SEQUENCE [LARGE SCALE GENOMIC DNA]</scope>
    <source>
        <strain evidence="3 4">Sa1BUA2</strain>
    </source>
</reference>
<dbReference type="GO" id="GO:0032259">
    <property type="term" value="P:methylation"/>
    <property type="evidence" value="ECO:0007669"/>
    <property type="project" value="UniProtKB-KW"/>
</dbReference>
<dbReference type="CDD" id="cd02440">
    <property type="entry name" value="AdoMet_MTases"/>
    <property type="match status" value="1"/>
</dbReference>
<gene>
    <name evidence="3" type="ORF">H9631_02300</name>
</gene>
<dbReference type="PANTHER" id="PTHR43861">
    <property type="entry name" value="TRANS-ACONITATE 2-METHYLTRANSFERASE-RELATED"/>
    <property type="match status" value="1"/>
</dbReference>
<dbReference type="Proteomes" id="UP000648182">
    <property type="component" value="Unassembled WGS sequence"/>
</dbReference>
<name>A0ABR8VGI6_9BACI</name>
<feature type="domain" description="Methyltransferase" evidence="2">
    <location>
        <begin position="52"/>
        <end position="146"/>
    </location>
</feature>
<evidence type="ECO:0000256" key="1">
    <source>
        <dbReference type="ARBA" id="ARBA00022679"/>
    </source>
</evidence>
<protein>
    <submittedName>
        <fullName evidence="3">Class I SAM-dependent methyltransferase</fullName>
    </submittedName>
</protein>
<dbReference type="InterPro" id="IPR041698">
    <property type="entry name" value="Methyltransf_25"/>
</dbReference>
<evidence type="ECO:0000313" key="3">
    <source>
        <dbReference type="EMBL" id="MBD8003895.1"/>
    </source>
</evidence>
<keyword evidence="1" id="KW-0808">Transferase</keyword>
<sequence length="230" mass="26879">MDMDTVIDKVKEKFNQNALQYDNQRRKLIPCFEDFYSVPVSIIETDKETPKILDIGAGTGLFASFIKEKFPKATITLIDISENMLEKARNRFKEEENIAYINADYSEYKFEEKFDIIVSSLSIHHLTDEAKKKMFNNVYNLLTPKGIFVNADQVLGHTPFIDSMYKKDWNNKITMSGLTDSEIQAAHERTKLDRMATLDHQMKWLIDSGFQDVDCVYKYFNFVVLFARKY</sequence>
<dbReference type="SUPFAM" id="SSF53335">
    <property type="entry name" value="S-adenosyl-L-methionine-dependent methyltransferases"/>
    <property type="match status" value="1"/>
</dbReference>